<proteinExistence type="predicted"/>
<dbReference type="Proteomes" id="UP000265663">
    <property type="component" value="Unassembled WGS sequence"/>
</dbReference>
<gene>
    <name evidence="1" type="ORF">GMOD_00008812</name>
</gene>
<dbReference type="OrthoDB" id="5337308at2759"/>
<dbReference type="AlphaFoldDB" id="A0A3M7M663"/>
<organism evidence="1 2">
    <name type="scientific">Pyrenophora seminiperda CCB06</name>
    <dbReference type="NCBI Taxonomy" id="1302712"/>
    <lineage>
        <taxon>Eukaryota</taxon>
        <taxon>Fungi</taxon>
        <taxon>Dikarya</taxon>
        <taxon>Ascomycota</taxon>
        <taxon>Pezizomycotina</taxon>
        <taxon>Dothideomycetes</taxon>
        <taxon>Pleosporomycetidae</taxon>
        <taxon>Pleosporales</taxon>
        <taxon>Pleosporineae</taxon>
        <taxon>Pleosporaceae</taxon>
        <taxon>Pyrenophora</taxon>
    </lineage>
</organism>
<name>A0A3M7M663_9PLEO</name>
<protein>
    <submittedName>
        <fullName evidence="1">WD domain-containing</fullName>
    </submittedName>
</protein>
<reference evidence="1 2" key="1">
    <citation type="journal article" date="2014" name="PLoS ONE">
        <title>De novo Genome Assembly of the Fungal Plant Pathogen Pyrenophora semeniperda.</title>
        <authorList>
            <person name="Soliai M.M."/>
            <person name="Meyer S.E."/>
            <person name="Udall J.A."/>
            <person name="Elzinga D.E."/>
            <person name="Hermansen R.A."/>
            <person name="Bodily P.M."/>
            <person name="Hart A.A."/>
            <person name="Coleman C.E."/>
        </authorList>
    </citation>
    <scope>NUCLEOTIDE SEQUENCE [LARGE SCALE GENOMIC DNA]</scope>
    <source>
        <strain evidence="1 2">CCB06</strain>
        <tissue evidence="1">Mycelium</tissue>
    </source>
</reference>
<accession>A0A3M7M663</accession>
<keyword evidence="2" id="KW-1185">Reference proteome</keyword>
<sequence length="401" mass="44973">MEVFLQSLPVSVLRSRQSFPPRQQLHTMRIPPKFLAIAAYFTLPCILAINPRSSPPNPSEPLLWKPNGDIATAEEWASAVQKGNRLTCRLEANDEAAGRLWQDTRNPPSAHSEWADATLQNELVQWAWDRGDYDAENCDFSDDVSEDFTNKIGTTMQALGVSAKPRELNGDIECFNIQHFDDHVSDSEGSPEPGIQYYVVEGREYQCTGAHVRFGINHRGGMIIGIDFKSPRYAARLEWGHEPYEDELPRVKRVSDIMTAYWLRDNPTPRNLKYYIASNVLNKQTVLLLSKILVDRGHSLVPYWPGLTVGMWEDAGEALLGSPIGTTLAFLLAQHKAELGIKHVTDITIFRENYPPETSPAIHILFRIEDVHTLDGSIGGRAQARDTGPNSVIRIHHISGS</sequence>
<dbReference type="EMBL" id="KE747823">
    <property type="protein sequence ID" value="RMZ69880.1"/>
    <property type="molecule type" value="Genomic_DNA"/>
</dbReference>
<evidence type="ECO:0000313" key="2">
    <source>
        <dbReference type="Proteomes" id="UP000265663"/>
    </source>
</evidence>
<evidence type="ECO:0000313" key="1">
    <source>
        <dbReference type="EMBL" id="RMZ69880.1"/>
    </source>
</evidence>